<dbReference type="Proteomes" id="UP000620670">
    <property type="component" value="Unassembled WGS sequence"/>
</dbReference>
<evidence type="ECO:0000256" key="1">
    <source>
        <dbReference type="SAM" id="MobiDB-lite"/>
    </source>
</evidence>
<name>A0ABS0Y3W9_9HYPH</name>
<evidence type="ECO:0000256" key="2">
    <source>
        <dbReference type="SAM" id="Phobius"/>
    </source>
</evidence>
<evidence type="ECO:0000313" key="4">
    <source>
        <dbReference type="Proteomes" id="UP000620670"/>
    </source>
</evidence>
<protein>
    <submittedName>
        <fullName evidence="3">Uncharacterized protein</fullName>
    </submittedName>
</protein>
<comment type="caution">
    <text evidence="3">The sequence shown here is derived from an EMBL/GenBank/DDBJ whole genome shotgun (WGS) entry which is preliminary data.</text>
</comment>
<organism evidence="3 4">
    <name type="scientific">Microvirga splendida</name>
    <dbReference type="NCBI Taxonomy" id="2795727"/>
    <lineage>
        <taxon>Bacteria</taxon>
        <taxon>Pseudomonadati</taxon>
        <taxon>Pseudomonadota</taxon>
        <taxon>Alphaproteobacteria</taxon>
        <taxon>Hyphomicrobiales</taxon>
        <taxon>Methylobacteriaceae</taxon>
        <taxon>Microvirga</taxon>
    </lineage>
</organism>
<keyword evidence="4" id="KW-1185">Reference proteome</keyword>
<keyword evidence="2" id="KW-0812">Transmembrane</keyword>
<gene>
    <name evidence="3" type="ORF">JAO75_16475</name>
</gene>
<feature type="region of interest" description="Disordered" evidence="1">
    <location>
        <begin position="35"/>
        <end position="57"/>
    </location>
</feature>
<sequence length="57" mass="6034">MKRRNWIALSVVAVVAVILCTTLWVVFVDRDEPPGATGSVAGALPESSAITSVPPER</sequence>
<evidence type="ECO:0000313" key="3">
    <source>
        <dbReference type="EMBL" id="MBJ6126999.1"/>
    </source>
</evidence>
<dbReference type="RefSeq" id="WP_199050230.1">
    <property type="nucleotide sequence ID" value="NZ_JAELXT010000019.1"/>
</dbReference>
<reference evidence="4" key="1">
    <citation type="submission" date="2020-12" db="EMBL/GenBank/DDBJ databases">
        <title>Hymenobacter sp.</title>
        <authorList>
            <person name="Kim M.K."/>
        </authorList>
    </citation>
    <scope>NUCLEOTIDE SEQUENCE [LARGE SCALE GENOMIC DNA]</scope>
    <source>
        <strain evidence="4">BT325</strain>
    </source>
</reference>
<dbReference type="EMBL" id="JAELXT010000019">
    <property type="protein sequence ID" value="MBJ6126999.1"/>
    <property type="molecule type" value="Genomic_DNA"/>
</dbReference>
<keyword evidence="2" id="KW-0472">Membrane</keyword>
<accession>A0ABS0Y3W9</accession>
<feature type="transmembrane region" description="Helical" evidence="2">
    <location>
        <begin position="7"/>
        <end position="27"/>
    </location>
</feature>
<proteinExistence type="predicted"/>
<keyword evidence="2" id="KW-1133">Transmembrane helix</keyword>